<evidence type="ECO:0000313" key="1">
    <source>
        <dbReference type="EMBL" id="KAA9130885.1"/>
    </source>
</evidence>
<dbReference type="RefSeq" id="WP_150864522.1">
    <property type="nucleotide sequence ID" value="NZ_VYXP01000006.1"/>
</dbReference>
<evidence type="ECO:0008006" key="3">
    <source>
        <dbReference type="Google" id="ProtNLM"/>
    </source>
</evidence>
<keyword evidence="2" id="KW-1185">Reference proteome</keyword>
<comment type="caution">
    <text evidence="1">The sequence shown here is derived from an EMBL/GenBank/DDBJ whole genome shotgun (WGS) entry which is preliminary data.</text>
</comment>
<organism evidence="1 2">
    <name type="scientific">Marinihelvus fidelis</name>
    <dbReference type="NCBI Taxonomy" id="2613842"/>
    <lineage>
        <taxon>Bacteria</taxon>
        <taxon>Pseudomonadati</taxon>
        <taxon>Pseudomonadota</taxon>
        <taxon>Gammaproteobacteria</taxon>
        <taxon>Chromatiales</taxon>
        <taxon>Wenzhouxiangellaceae</taxon>
        <taxon>Marinihelvus</taxon>
    </lineage>
</organism>
<dbReference type="SUPFAM" id="SSF52980">
    <property type="entry name" value="Restriction endonuclease-like"/>
    <property type="match status" value="1"/>
</dbReference>
<dbReference type="InterPro" id="IPR011338">
    <property type="entry name" value="BamHI/BglII/BstY"/>
</dbReference>
<protein>
    <recommendedName>
        <fullName evidence="3">Restriction endonuclease</fullName>
    </recommendedName>
</protein>
<dbReference type="GO" id="GO:0003677">
    <property type="term" value="F:DNA binding"/>
    <property type="evidence" value="ECO:0007669"/>
    <property type="project" value="InterPro"/>
</dbReference>
<dbReference type="Proteomes" id="UP000325372">
    <property type="component" value="Unassembled WGS sequence"/>
</dbReference>
<dbReference type="GO" id="GO:0009307">
    <property type="term" value="P:DNA restriction-modification system"/>
    <property type="evidence" value="ECO:0007669"/>
    <property type="project" value="InterPro"/>
</dbReference>
<dbReference type="InterPro" id="IPR011335">
    <property type="entry name" value="Restrct_endonuc-II-like"/>
</dbReference>
<accession>A0A5N0T758</accession>
<evidence type="ECO:0000313" key="2">
    <source>
        <dbReference type="Proteomes" id="UP000325372"/>
    </source>
</evidence>
<dbReference type="Gene3D" id="3.40.91.20">
    <property type="match status" value="1"/>
</dbReference>
<dbReference type="GO" id="GO:0000287">
    <property type="term" value="F:magnesium ion binding"/>
    <property type="evidence" value="ECO:0007669"/>
    <property type="project" value="InterPro"/>
</dbReference>
<reference evidence="1 2" key="1">
    <citation type="submission" date="2019-09" db="EMBL/GenBank/DDBJ databases">
        <title>Wenzhouxiangella sp. Genome sequencing and assembly.</title>
        <authorList>
            <person name="Zhang R."/>
        </authorList>
    </citation>
    <scope>NUCLEOTIDE SEQUENCE [LARGE SCALE GENOMIC DNA]</scope>
    <source>
        <strain evidence="1 2">W260</strain>
    </source>
</reference>
<dbReference type="Pfam" id="PF09195">
    <property type="entry name" value="Endonuc-BglII"/>
    <property type="match status" value="1"/>
</dbReference>
<name>A0A5N0T758_9GAMM</name>
<dbReference type="AlphaFoldDB" id="A0A5N0T758"/>
<sequence>MIWKDYIPVDIAELYEIHDFKHAAAILANEFPNEARELYQALRTFRFTVDDIKKPGGNESGFPKKFSEILKPLGWKEKKLQARTLVGERTVSSDTHKVDYLKDRVAFDFEWNSKDQTYDRDLYAFRTFFDFDEISVGILVTRSNELDTLFVELGTYEDPKTGQVKAYKAKYGASTTHMGKLIPRLEAGRNGGCPVLVFGITPRLLMEESDD</sequence>
<dbReference type="GO" id="GO:0009036">
    <property type="term" value="F:type II site-specific deoxyribonuclease activity"/>
    <property type="evidence" value="ECO:0007669"/>
    <property type="project" value="InterPro"/>
</dbReference>
<dbReference type="EMBL" id="VYXP01000006">
    <property type="protein sequence ID" value="KAA9130885.1"/>
    <property type="molecule type" value="Genomic_DNA"/>
</dbReference>
<proteinExistence type="predicted"/>
<gene>
    <name evidence="1" type="ORF">F3N42_11020</name>
</gene>
<dbReference type="InterPro" id="IPR015278">
    <property type="entry name" value="BglII-like"/>
</dbReference>